<dbReference type="SUPFAM" id="SSF143724">
    <property type="entry name" value="PHP14-like"/>
    <property type="match status" value="1"/>
</dbReference>
<evidence type="ECO:0000313" key="1">
    <source>
        <dbReference type="Ensembl" id="ENSAPLP00000023388.1"/>
    </source>
</evidence>
<keyword evidence="2" id="KW-1185">Reference proteome</keyword>
<reference evidence="1" key="2">
    <citation type="submission" date="2025-08" db="UniProtKB">
        <authorList>
            <consortium name="Ensembl"/>
        </authorList>
    </citation>
    <scope>IDENTIFICATION</scope>
</reference>
<accession>A0A493TCI2</accession>
<reference evidence="2" key="1">
    <citation type="submission" date="2017-10" db="EMBL/GenBank/DDBJ databases">
        <title>A new Pekin duck reference genome.</title>
        <authorList>
            <person name="Hou Z.-C."/>
            <person name="Zhou Z.-K."/>
            <person name="Zhu F."/>
            <person name="Hou S.-S."/>
        </authorList>
    </citation>
    <scope>NUCLEOTIDE SEQUENCE [LARGE SCALE GENOMIC DNA]</scope>
</reference>
<reference evidence="1" key="3">
    <citation type="submission" date="2025-09" db="UniProtKB">
        <authorList>
            <consortium name="Ensembl"/>
        </authorList>
    </citation>
    <scope>IDENTIFICATION</scope>
</reference>
<protein>
    <recommendedName>
        <fullName evidence="3">14 kDa phosphohistidine phosphatase</fullName>
    </recommendedName>
</protein>
<organism evidence="1 2">
    <name type="scientific">Anas platyrhynchos platyrhynchos</name>
    <name type="common">Northern mallard</name>
    <dbReference type="NCBI Taxonomy" id="8840"/>
    <lineage>
        <taxon>Eukaryota</taxon>
        <taxon>Metazoa</taxon>
        <taxon>Chordata</taxon>
        <taxon>Craniata</taxon>
        <taxon>Vertebrata</taxon>
        <taxon>Euteleostomi</taxon>
        <taxon>Archelosauria</taxon>
        <taxon>Archosauria</taxon>
        <taxon>Dinosauria</taxon>
        <taxon>Saurischia</taxon>
        <taxon>Theropoda</taxon>
        <taxon>Coelurosauria</taxon>
        <taxon>Aves</taxon>
        <taxon>Neognathae</taxon>
        <taxon>Galloanserae</taxon>
        <taxon>Anseriformes</taxon>
        <taxon>Anatidae</taxon>
        <taxon>Anatinae</taxon>
        <taxon>Anas</taxon>
    </lineage>
</organism>
<sequence length="106" mass="11788">MVSVMAALALPAPITQDGSGTVRWHSAWAGAVLPISQHQAEFLSEHPVALRCLSYLISCYSDKHVCFTFGFSFLFQGFGRAKHSVTTEKLKAKYPDYEITWADEGY</sequence>
<dbReference type="Gene3D" id="3.50.20.20">
    <property type="entry name" value="Janus/Ocnus"/>
    <property type="match status" value="1"/>
</dbReference>
<dbReference type="STRING" id="8840.ENSAPLP00000023388"/>
<dbReference type="AlphaFoldDB" id="A0A493TCI2"/>
<proteinExistence type="predicted"/>
<dbReference type="Ensembl" id="ENSAPLT00000020246.1">
    <property type="protein sequence ID" value="ENSAPLP00000023388.1"/>
    <property type="gene ID" value="ENSAPLG00000028833.1"/>
</dbReference>
<dbReference type="Proteomes" id="UP000016666">
    <property type="component" value="Unassembled WGS sequence"/>
</dbReference>
<name>A0A493TCI2_ANAPP</name>
<evidence type="ECO:0000313" key="2">
    <source>
        <dbReference type="Proteomes" id="UP000016666"/>
    </source>
</evidence>
<dbReference type="InterPro" id="IPR038596">
    <property type="entry name" value="Janus_sf"/>
</dbReference>
<evidence type="ECO:0008006" key="3">
    <source>
        <dbReference type="Google" id="ProtNLM"/>
    </source>
</evidence>